<evidence type="ECO:0000313" key="2">
    <source>
        <dbReference type="Proteomes" id="UP000245698"/>
    </source>
</evidence>
<reference evidence="2" key="1">
    <citation type="submission" date="2016-12" db="EMBL/GenBank/DDBJ databases">
        <authorList>
            <person name="Brunel B."/>
        </authorList>
    </citation>
    <scope>NUCLEOTIDE SEQUENCE [LARGE SCALE GENOMIC DNA]</scope>
</reference>
<sequence>MDIMEPHGRGTAADTAEQRIKRAELALARTEEMIAENIALCSRIRTQRRLVEAKERMTKIDPNSPRQ</sequence>
<protein>
    <submittedName>
        <fullName evidence="1">Uncharacterized protein</fullName>
    </submittedName>
</protein>
<name>A0A2P9AS65_9HYPH</name>
<dbReference type="Proteomes" id="UP000245698">
    <property type="component" value="Unassembled WGS sequence"/>
</dbReference>
<proteinExistence type="predicted"/>
<dbReference type="AlphaFoldDB" id="A0A2P9AS65"/>
<accession>A0A2P9AS65</accession>
<dbReference type="RefSeq" id="WP_244603008.1">
    <property type="nucleotide sequence ID" value="NZ_FUIG01000046.1"/>
</dbReference>
<gene>
    <name evidence="1" type="ORF">BQ8482_380183</name>
</gene>
<evidence type="ECO:0000313" key="1">
    <source>
        <dbReference type="EMBL" id="SJM34000.1"/>
    </source>
</evidence>
<keyword evidence="2" id="KW-1185">Reference proteome</keyword>
<dbReference type="EMBL" id="FUIG01000046">
    <property type="protein sequence ID" value="SJM34000.1"/>
    <property type="molecule type" value="Genomic_DNA"/>
</dbReference>
<organism evidence="1 2">
    <name type="scientific">Mesorhizobium delmotii</name>
    <dbReference type="NCBI Taxonomy" id="1631247"/>
    <lineage>
        <taxon>Bacteria</taxon>
        <taxon>Pseudomonadati</taxon>
        <taxon>Pseudomonadota</taxon>
        <taxon>Alphaproteobacteria</taxon>
        <taxon>Hyphomicrobiales</taxon>
        <taxon>Phyllobacteriaceae</taxon>
        <taxon>Mesorhizobium</taxon>
    </lineage>
</organism>